<proteinExistence type="predicted"/>
<comment type="cofactor">
    <cofactor evidence="1">
        <name>[4Fe-4S] cluster</name>
        <dbReference type="ChEBI" id="CHEBI:49883"/>
    </cofactor>
</comment>
<organism evidence="6 7">
    <name type="scientific">Dorea formicigenerans</name>
    <dbReference type="NCBI Taxonomy" id="39486"/>
    <lineage>
        <taxon>Bacteria</taxon>
        <taxon>Bacillati</taxon>
        <taxon>Bacillota</taxon>
        <taxon>Clostridia</taxon>
        <taxon>Lachnospirales</taxon>
        <taxon>Lachnospiraceae</taxon>
        <taxon>Dorea</taxon>
    </lineage>
</organism>
<dbReference type="AlphaFoldDB" id="A0A3E5EY48"/>
<keyword evidence="5" id="KW-0411">Iron-sulfur</keyword>
<dbReference type="GO" id="GO:0003824">
    <property type="term" value="F:catalytic activity"/>
    <property type="evidence" value="ECO:0007669"/>
    <property type="project" value="InterPro"/>
</dbReference>
<dbReference type="RefSeq" id="WP_117605777.1">
    <property type="nucleotide sequence ID" value="NZ_QRWS01000002.1"/>
</dbReference>
<evidence type="ECO:0000256" key="1">
    <source>
        <dbReference type="ARBA" id="ARBA00001966"/>
    </source>
</evidence>
<dbReference type="SUPFAM" id="SSF102114">
    <property type="entry name" value="Radical SAM enzymes"/>
    <property type="match status" value="1"/>
</dbReference>
<dbReference type="EMBL" id="QSVB01000001">
    <property type="protein sequence ID" value="RGN93901.1"/>
    <property type="molecule type" value="Genomic_DNA"/>
</dbReference>
<keyword evidence="2" id="KW-0949">S-adenosyl-L-methionine</keyword>
<dbReference type="GO" id="GO:0046872">
    <property type="term" value="F:metal ion binding"/>
    <property type="evidence" value="ECO:0007669"/>
    <property type="project" value="UniProtKB-KW"/>
</dbReference>
<dbReference type="InterPro" id="IPR058240">
    <property type="entry name" value="rSAM_sf"/>
</dbReference>
<dbReference type="GO" id="GO:0051536">
    <property type="term" value="F:iron-sulfur cluster binding"/>
    <property type="evidence" value="ECO:0007669"/>
    <property type="project" value="UniProtKB-KW"/>
</dbReference>
<gene>
    <name evidence="6" type="ORF">DXB36_01290</name>
</gene>
<dbReference type="InterPro" id="IPR051198">
    <property type="entry name" value="BchE-like"/>
</dbReference>
<comment type="caution">
    <text evidence="6">The sequence shown here is derived from an EMBL/GenBank/DDBJ whole genome shotgun (WGS) entry which is preliminary data.</text>
</comment>
<dbReference type="SFLD" id="SFLDS00029">
    <property type="entry name" value="Radical_SAM"/>
    <property type="match status" value="1"/>
</dbReference>
<reference evidence="6 7" key="1">
    <citation type="submission" date="2018-08" db="EMBL/GenBank/DDBJ databases">
        <title>A genome reference for cultivated species of the human gut microbiota.</title>
        <authorList>
            <person name="Zou Y."/>
            <person name="Xue W."/>
            <person name="Luo G."/>
        </authorList>
    </citation>
    <scope>NUCLEOTIDE SEQUENCE [LARGE SCALE GENOMIC DNA]</scope>
    <source>
        <strain evidence="6 7">OM03-2</strain>
    </source>
</reference>
<evidence type="ECO:0000313" key="6">
    <source>
        <dbReference type="EMBL" id="RGN93901.1"/>
    </source>
</evidence>
<dbReference type="InterPro" id="IPR007197">
    <property type="entry name" value="rSAM"/>
</dbReference>
<sequence>MKILLVESDYKNKYPPLGLMKISAYHKEIGDEVIFVKGKNKELKNQKWDRIYVTTLFTFYWKKTVDTIKYYYNSVNNPNDLHVGGIMATLLEQDLRTEQGIQGITIRTGLLNQPNMLENETVPVDLMTPDYSIIEKESNKYLDYEYEVQNAYMASTTKGCIRKCKFCAVSTLEPTYCDYIDIKSQIEEVNRLYGEKRNLMLMDNNILASPQLEQIVDDLVELGFGRGNKSYEKQSGKRKLKQTRYVDFNQGTDARLLTEETITQLARLEVKPLRIAFDHADEENVRIYKEAQWLAARHGFKNLSNYVLFNFKDTPQELYYRLKVNIELNKAFVEEELYTSIWSFPMKYMPFTGEHRKDRKYIGEHWNAKMLRGVQCILNATHAVVGPKEEFFNHAFGSTYEEFEELIYMPEPFITKRKDNADKIEQWRHIYRNLADAEKQQFIELIKNNSFPDVYIENEEIRLLYSWYMK</sequence>
<dbReference type="Proteomes" id="UP000260841">
    <property type="component" value="Unassembled WGS sequence"/>
</dbReference>
<evidence type="ECO:0000256" key="5">
    <source>
        <dbReference type="ARBA" id="ARBA00023014"/>
    </source>
</evidence>
<evidence type="ECO:0000256" key="3">
    <source>
        <dbReference type="ARBA" id="ARBA00022723"/>
    </source>
</evidence>
<evidence type="ECO:0000313" key="7">
    <source>
        <dbReference type="Proteomes" id="UP000260841"/>
    </source>
</evidence>
<accession>A0A3E5EY48</accession>
<dbReference type="PANTHER" id="PTHR43409">
    <property type="entry name" value="ANAEROBIC MAGNESIUM-PROTOPORPHYRIN IX MONOMETHYL ESTER CYCLASE-RELATED"/>
    <property type="match status" value="1"/>
</dbReference>
<evidence type="ECO:0000256" key="2">
    <source>
        <dbReference type="ARBA" id="ARBA00022691"/>
    </source>
</evidence>
<keyword evidence="4" id="KW-0408">Iron</keyword>
<protein>
    <submittedName>
        <fullName evidence="6">Radical SAM protein</fullName>
    </submittedName>
</protein>
<name>A0A3E5EY48_9FIRM</name>
<evidence type="ECO:0000256" key="4">
    <source>
        <dbReference type="ARBA" id="ARBA00023004"/>
    </source>
</evidence>
<keyword evidence="3" id="KW-0479">Metal-binding</keyword>